<dbReference type="EMBL" id="ML978074">
    <property type="protein sequence ID" value="KAF2011503.1"/>
    <property type="molecule type" value="Genomic_DNA"/>
</dbReference>
<dbReference type="GeneID" id="54289740"/>
<dbReference type="OrthoDB" id="10017208at2759"/>
<proteinExistence type="inferred from homology"/>
<feature type="compositionally biased region" description="Basic and acidic residues" evidence="6">
    <location>
        <begin position="301"/>
        <end position="327"/>
    </location>
</feature>
<feature type="domain" description="Rhodopsin" evidence="8">
    <location>
        <begin position="29"/>
        <end position="266"/>
    </location>
</feature>
<dbReference type="Proteomes" id="UP000799778">
    <property type="component" value="Unassembled WGS sequence"/>
</dbReference>
<feature type="region of interest" description="Disordered" evidence="6">
    <location>
        <begin position="294"/>
        <end position="343"/>
    </location>
</feature>
<comment type="similarity">
    <text evidence="5">Belongs to the SAT4 family.</text>
</comment>
<feature type="transmembrane region" description="Helical" evidence="7">
    <location>
        <begin position="12"/>
        <end position="32"/>
    </location>
</feature>
<feature type="transmembrane region" description="Helical" evidence="7">
    <location>
        <begin position="44"/>
        <end position="66"/>
    </location>
</feature>
<evidence type="ECO:0000256" key="5">
    <source>
        <dbReference type="ARBA" id="ARBA00038359"/>
    </source>
</evidence>
<reference evidence="9" key="1">
    <citation type="journal article" date="2020" name="Stud. Mycol.">
        <title>101 Dothideomycetes genomes: a test case for predicting lifestyles and emergence of pathogens.</title>
        <authorList>
            <person name="Haridas S."/>
            <person name="Albert R."/>
            <person name="Binder M."/>
            <person name="Bloem J."/>
            <person name="Labutti K."/>
            <person name="Salamov A."/>
            <person name="Andreopoulos B."/>
            <person name="Baker S."/>
            <person name="Barry K."/>
            <person name="Bills G."/>
            <person name="Bluhm B."/>
            <person name="Cannon C."/>
            <person name="Castanera R."/>
            <person name="Culley D."/>
            <person name="Daum C."/>
            <person name="Ezra D."/>
            <person name="Gonzalez J."/>
            <person name="Henrissat B."/>
            <person name="Kuo A."/>
            <person name="Liang C."/>
            <person name="Lipzen A."/>
            <person name="Lutzoni F."/>
            <person name="Magnuson J."/>
            <person name="Mondo S."/>
            <person name="Nolan M."/>
            <person name="Ohm R."/>
            <person name="Pangilinan J."/>
            <person name="Park H.-J."/>
            <person name="Ramirez L."/>
            <person name="Alfaro M."/>
            <person name="Sun H."/>
            <person name="Tritt A."/>
            <person name="Yoshinaga Y."/>
            <person name="Zwiers L.-H."/>
            <person name="Turgeon B."/>
            <person name="Goodwin S."/>
            <person name="Spatafora J."/>
            <person name="Crous P."/>
            <person name="Grigoriev I."/>
        </authorList>
    </citation>
    <scope>NUCLEOTIDE SEQUENCE</scope>
    <source>
        <strain evidence="9">CBS 175.79</strain>
    </source>
</reference>
<name>A0A6A5XEZ9_9PLEO</name>
<feature type="transmembrane region" description="Helical" evidence="7">
    <location>
        <begin position="170"/>
        <end position="194"/>
    </location>
</feature>
<accession>A0A6A5XEZ9</accession>
<evidence type="ECO:0000256" key="7">
    <source>
        <dbReference type="SAM" id="Phobius"/>
    </source>
</evidence>
<gene>
    <name evidence="9" type="ORF">BU24DRAFT_466203</name>
</gene>
<keyword evidence="3 7" id="KW-1133">Transmembrane helix</keyword>
<dbReference type="PANTHER" id="PTHR33048">
    <property type="entry name" value="PTH11-LIKE INTEGRAL MEMBRANE PROTEIN (AFU_ORTHOLOGUE AFUA_5G11245)"/>
    <property type="match status" value="1"/>
</dbReference>
<feature type="transmembrane region" description="Helical" evidence="7">
    <location>
        <begin position="206"/>
        <end position="228"/>
    </location>
</feature>
<evidence type="ECO:0000256" key="1">
    <source>
        <dbReference type="ARBA" id="ARBA00004141"/>
    </source>
</evidence>
<evidence type="ECO:0000313" key="9">
    <source>
        <dbReference type="EMBL" id="KAF2011503.1"/>
    </source>
</evidence>
<dbReference type="Pfam" id="PF20684">
    <property type="entry name" value="Fung_rhodopsin"/>
    <property type="match status" value="1"/>
</dbReference>
<evidence type="ECO:0000256" key="2">
    <source>
        <dbReference type="ARBA" id="ARBA00022692"/>
    </source>
</evidence>
<organism evidence="9 10">
    <name type="scientific">Aaosphaeria arxii CBS 175.79</name>
    <dbReference type="NCBI Taxonomy" id="1450172"/>
    <lineage>
        <taxon>Eukaryota</taxon>
        <taxon>Fungi</taxon>
        <taxon>Dikarya</taxon>
        <taxon>Ascomycota</taxon>
        <taxon>Pezizomycotina</taxon>
        <taxon>Dothideomycetes</taxon>
        <taxon>Pleosporomycetidae</taxon>
        <taxon>Pleosporales</taxon>
        <taxon>Pleosporales incertae sedis</taxon>
        <taxon>Aaosphaeria</taxon>
    </lineage>
</organism>
<dbReference type="RefSeq" id="XP_033379842.1">
    <property type="nucleotide sequence ID" value="XM_033532343.1"/>
</dbReference>
<dbReference type="InterPro" id="IPR049326">
    <property type="entry name" value="Rhodopsin_dom_fungi"/>
</dbReference>
<keyword evidence="4 7" id="KW-0472">Membrane</keyword>
<evidence type="ECO:0000256" key="6">
    <source>
        <dbReference type="SAM" id="MobiDB-lite"/>
    </source>
</evidence>
<feature type="transmembrane region" description="Helical" evidence="7">
    <location>
        <begin position="96"/>
        <end position="116"/>
    </location>
</feature>
<comment type="subcellular location">
    <subcellularLocation>
        <location evidence="1">Membrane</location>
        <topology evidence="1">Multi-pass membrane protein</topology>
    </subcellularLocation>
</comment>
<dbReference type="InterPro" id="IPR052337">
    <property type="entry name" value="SAT4-like"/>
</dbReference>
<evidence type="ECO:0000259" key="8">
    <source>
        <dbReference type="Pfam" id="PF20684"/>
    </source>
</evidence>
<feature type="compositionally biased region" description="Basic and acidic residues" evidence="6">
    <location>
        <begin position="334"/>
        <end position="343"/>
    </location>
</feature>
<evidence type="ECO:0000256" key="4">
    <source>
        <dbReference type="ARBA" id="ARBA00023136"/>
    </source>
</evidence>
<keyword evidence="2 7" id="KW-0812">Transmembrane</keyword>
<dbReference type="GO" id="GO:0016020">
    <property type="term" value="C:membrane"/>
    <property type="evidence" value="ECO:0007669"/>
    <property type="project" value="UniProtKB-SubCell"/>
</dbReference>
<evidence type="ECO:0000313" key="10">
    <source>
        <dbReference type="Proteomes" id="UP000799778"/>
    </source>
</evidence>
<evidence type="ECO:0000256" key="3">
    <source>
        <dbReference type="ARBA" id="ARBA00022989"/>
    </source>
</evidence>
<dbReference type="AlphaFoldDB" id="A0A6A5XEZ9"/>
<keyword evidence="10" id="KW-1185">Reference proteome</keyword>
<sequence>MYGLSSHGKSQFDANVAWAVLVGVAVATRLYCKVKSKQDIKSDDYWVIAALLFYYVAVGFAIWGVITGGGGLEMENHGLVKDKPQKRRHVVQLSPAWTFVLTSIYCVKISILLFYRRIFFITTGYKQVSLALMVLSTAWYIASQVANLLTCQPVDSFWNRRKPGKCSNFNAMYLGTGTVDLLIDVAILVLPIRMAFNLHLPTRTKVAVAGIFSLGGFVVISQIVRLVYVYQPGARYVKFYESEQWTNIHDATAIICACLPIYKPVWSPVSKFVGKVVSHYTSLLKSKITGRKSKSSVNSSRMERLDSSEMNRESKSVGGDSTHELRTVSEFGQDDSRGAKGLEADDATYHVVRKGSTAYSRRMDMV</sequence>
<dbReference type="PANTHER" id="PTHR33048:SF168">
    <property type="match status" value="1"/>
</dbReference>
<protein>
    <recommendedName>
        <fullName evidence="8">Rhodopsin domain-containing protein</fullName>
    </recommendedName>
</protein>